<dbReference type="PANTHER" id="PTHR11360">
    <property type="entry name" value="MONOCARBOXYLATE TRANSPORTER"/>
    <property type="match status" value="1"/>
</dbReference>
<dbReference type="InterPro" id="IPR011701">
    <property type="entry name" value="MFS"/>
</dbReference>
<dbReference type="Gene3D" id="1.20.1250.20">
    <property type="entry name" value="MFS general substrate transporter like domains"/>
    <property type="match status" value="1"/>
</dbReference>
<feature type="transmembrane region" description="Helical" evidence="3">
    <location>
        <begin position="411"/>
        <end position="435"/>
    </location>
</feature>
<organism evidence="5 6">
    <name type="scientific">Eumeta variegata</name>
    <name type="common">Bagworm moth</name>
    <name type="synonym">Eumeta japonica</name>
    <dbReference type="NCBI Taxonomy" id="151549"/>
    <lineage>
        <taxon>Eukaryota</taxon>
        <taxon>Metazoa</taxon>
        <taxon>Ecdysozoa</taxon>
        <taxon>Arthropoda</taxon>
        <taxon>Hexapoda</taxon>
        <taxon>Insecta</taxon>
        <taxon>Pterygota</taxon>
        <taxon>Neoptera</taxon>
        <taxon>Endopterygota</taxon>
        <taxon>Lepidoptera</taxon>
        <taxon>Glossata</taxon>
        <taxon>Ditrysia</taxon>
        <taxon>Tineoidea</taxon>
        <taxon>Psychidae</taxon>
        <taxon>Oiketicinae</taxon>
        <taxon>Eumeta</taxon>
    </lineage>
</organism>
<comment type="caution">
    <text evidence="5">The sequence shown here is derived from an EMBL/GenBank/DDBJ whole genome shotgun (WGS) entry which is preliminary data.</text>
</comment>
<evidence type="ECO:0000313" key="5">
    <source>
        <dbReference type="EMBL" id="GBP79711.1"/>
    </source>
</evidence>
<evidence type="ECO:0000313" key="6">
    <source>
        <dbReference type="Proteomes" id="UP000299102"/>
    </source>
</evidence>
<name>A0A4C1YTB9_EUMVA</name>
<proteinExistence type="predicted"/>
<feature type="transmembrane region" description="Helical" evidence="3">
    <location>
        <begin position="96"/>
        <end position="116"/>
    </location>
</feature>
<feature type="domain" description="Major facilitator superfamily (MFS) profile" evidence="4">
    <location>
        <begin position="31"/>
        <end position="500"/>
    </location>
</feature>
<feature type="transmembrane region" description="Helical" evidence="3">
    <location>
        <begin position="156"/>
        <end position="177"/>
    </location>
</feature>
<protein>
    <submittedName>
        <fullName evidence="5">Monocarboxylate transporter 9</fullName>
    </submittedName>
</protein>
<evidence type="ECO:0000256" key="3">
    <source>
        <dbReference type="SAM" id="Phobius"/>
    </source>
</evidence>
<dbReference type="InterPro" id="IPR020846">
    <property type="entry name" value="MFS_dom"/>
</dbReference>
<keyword evidence="3" id="KW-0472">Membrane</keyword>
<dbReference type="InterPro" id="IPR050327">
    <property type="entry name" value="Proton-linked_MCT"/>
</dbReference>
<feature type="compositionally biased region" description="Basic and acidic residues" evidence="2">
    <location>
        <begin position="275"/>
        <end position="284"/>
    </location>
</feature>
<feature type="transmembrane region" description="Helical" evidence="3">
    <location>
        <begin position="27"/>
        <end position="54"/>
    </location>
</feature>
<reference evidence="5 6" key="1">
    <citation type="journal article" date="2019" name="Commun. Biol.">
        <title>The bagworm genome reveals a unique fibroin gene that provides high tensile strength.</title>
        <authorList>
            <person name="Kono N."/>
            <person name="Nakamura H."/>
            <person name="Ohtoshi R."/>
            <person name="Tomita M."/>
            <person name="Numata K."/>
            <person name="Arakawa K."/>
        </authorList>
    </citation>
    <scope>NUCLEOTIDE SEQUENCE [LARGE SCALE GENOMIC DNA]</scope>
</reference>
<feature type="transmembrane region" description="Helical" evidence="3">
    <location>
        <begin position="447"/>
        <end position="470"/>
    </location>
</feature>
<keyword evidence="3" id="KW-0812">Transmembrane</keyword>
<feature type="transmembrane region" description="Helical" evidence="3">
    <location>
        <begin position="66"/>
        <end position="89"/>
    </location>
</feature>
<gene>
    <name evidence="5" type="primary">SLC16A9</name>
    <name evidence="5" type="ORF">EVAR_34836_1</name>
</gene>
<dbReference type="OrthoDB" id="8055603at2759"/>
<feature type="compositionally biased region" description="Polar residues" evidence="2">
    <location>
        <begin position="285"/>
        <end position="298"/>
    </location>
</feature>
<dbReference type="PROSITE" id="PS50850">
    <property type="entry name" value="MFS"/>
    <property type="match status" value="1"/>
</dbReference>
<evidence type="ECO:0000256" key="2">
    <source>
        <dbReference type="SAM" id="MobiDB-lite"/>
    </source>
</evidence>
<feature type="region of interest" description="Disordered" evidence="2">
    <location>
        <begin position="275"/>
        <end position="298"/>
    </location>
</feature>
<feature type="transmembrane region" description="Helical" evidence="3">
    <location>
        <begin position="183"/>
        <end position="204"/>
    </location>
</feature>
<dbReference type="GO" id="GO:0008028">
    <property type="term" value="F:monocarboxylic acid transmembrane transporter activity"/>
    <property type="evidence" value="ECO:0007669"/>
    <property type="project" value="TreeGrafter"/>
</dbReference>
<keyword evidence="3" id="KW-1133">Transmembrane helix</keyword>
<comment type="subcellular location">
    <subcellularLocation>
        <location evidence="1">Membrane</location>
        <topology evidence="1">Multi-pass membrane protein</topology>
    </subcellularLocation>
</comment>
<dbReference type="InterPro" id="IPR036259">
    <property type="entry name" value="MFS_trans_sf"/>
</dbReference>
<feature type="transmembrane region" description="Helical" evidence="3">
    <location>
        <begin position="122"/>
        <end position="144"/>
    </location>
</feature>
<evidence type="ECO:0000259" key="4">
    <source>
        <dbReference type="PROSITE" id="PS50850"/>
    </source>
</evidence>
<dbReference type="PANTHER" id="PTHR11360:SF229">
    <property type="entry name" value="AGAP007601-PA"/>
    <property type="match status" value="1"/>
</dbReference>
<sequence length="519" mass="57020">MGVEKDALTAQKPVQNRVKLVPPDGGWGWFILIGTALSNIFNQSMLSLFSLLYGGALEEMGHQTKGAALVLSTMLFVTNFGGPIAAVLIKMTSTRFVAVSGACSCTLGIFLSGFSTNIWHLVFSYGFLLGLGLGFIQNSSFVAINSYFTSRKSRAVGLANVGTGVGQTLMPHVVGYLLNTYCFRGACLILAGLSLHGIAGTMLIQPVERHMKKIVEVVPVDEKLALLNGNNDADVKTKTAKEVTISHTRRATEPAVGNQKADLPKSYSYKELMEKDGDAEKDSKVITNGDSGTNSNAQNQKPGIFKKLYILFDFSLLTSPRFLNIIIGTALSVTSIQNFSMLFPLFLKNFVVVEMEEIATCMSVIAGADIVGRLVLPVFQDKFKIKARWMLIMTCIWLIVARQILAYQKSLMAIIVMSALYGFGRSMIIVARNIAISENCKMEQVPAAVGLGMLAMGIIVPPAGFFLGWIRDYTQSYIICITAQNALLVILLIFWIPDMLYLHYEERKQKRKELEDIQI</sequence>
<dbReference type="GO" id="GO:0016020">
    <property type="term" value="C:membrane"/>
    <property type="evidence" value="ECO:0007669"/>
    <property type="project" value="UniProtKB-SubCell"/>
</dbReference>
<dbReference type="AlphaFoldDB" id="A0A4C1YTB9"/>
<keyword evidence="6" id="KW-1185">Reference proteome</keyword>
<evidence type="ECO:0000256" key="1">
    <source>
        <dbReference type="ARBA" id="ARBA00004141"/>
    </source>
</evidence>
<feature type="transmembrane region" description="Helical" evidence="3">
    <location>
        <begin position="476"/>
        <end position="502"/>
    </location>
</feature>
<feature type="transmembrane region" description="Helical" evidence="3">
    <location>
        <begin position="388"/>
        <end position="405"/>
    </location>
</feature>
<dbReference type="Pfam" id="PF07690">
    <property type="entry name" value="MFS_1"/>
    <property type="match status" value="2"/>
</dbReference>
<dbReference type="Proteomes" id="UP000299102">
    <property type="component" value="Unassembled WGS sequence"/>
</dbReference>
<dbReference type="EMBL" id="BGZK01001426">
    <property type="protein sequence ID" value="GBP79711.1"/>
    <property type="molecule type" value="Genomic_DNA"/>
</dbReference>
<accession>A0A4C1YTB9</accession>
<dbReference type="SUPFAM" id="SSF103473">
    <property type="entry name" value="MFS general substrate transporter"/>
    <property type="match status" value="1"/>
</dbReference>